<keyword evidence="5 8" id="KW-1133">Transmembrane helix</keyword>
<keyword evidence="7" id="KW-0460">Magnesium</keyword>
<feature type="transmembrane region" description="Helical" evidence="8">
    <location>
        <begin position="81"/>
        <end position="97"/>
    </location>
</feature>
<evidence type="ECO:0000256" key="3">
    <source>
        <dbReference type="ARBA" id="ARBA00022679"/>
    </source>
</evidence>
<protein>
    <recommendedName>
        <fullName evidence="11">Undecaprenyl-phosphate alpha-N-acetylglucosaminyl 1-phosphate transferase</fullName>
    </recommendedName>
</protein>
<dbReference type="PANTHER" id="PTHR22926:SF3">
    <property type="entry name" value="UNDECAPRENYL-PHOSPHATE ALPHA-N-ACETYLGLUCOSAMINYL 1-PHOSPHATE TRANSFERASE"/>
    <property type="match status" value="1"/>
</dbReference>
<dbReference type="EMBL" id="PEZK01000019">
    <property type="protein sequence ID" value="PIU02284.1"/>
    <property type="molecule type" value="Genomic_DNA"/>
</dbReference>
<feature type="transmembrane region" description="Helical" evidence="8">
    <location>
        <begin position="209"/>
        <end position="231"/>
    </location>
</feature>
<dbReference type="GO" id="GO:0044038">
    <property type="term" value="P:cell wall macromolecule biosynthetic process"/>
    <property type="evidence" value="ECO:0007669"/>
    <property type="project" value="TreeGrafter"/>
</dbReference>
<feature type="transmembrane region" description="Helical" evidence="8">
    <location>
        <begin position="12"/>
        <end position="32"/>
    </location>
</feature>
<comment type="subcellular location">
    <subcellularLocation>
        <location evidence="1">Cell membrane</location>
        <topology evidence="1">Multi-pass membrane protein</topology>
    </subcellularLocation>
</comment>
<dbReference type="Proteomes" id="UP000231214">
    <property type="component" value="Unassembled WGS sequence"/>
</dbReference>
<accession>A0A2M6XB31</accession>
<keyword evidence="2" id="KW-1003">Cell membrane</keyword>
<evidence type="ECO:0008006" key="11">
    <source>
        <dbReference type="Google" id="ProtNLM"/>
    </source>
</evidence>
<feature type="transmembrane region" description="Helical" evidence="8">
    <location>
        <begin position="335"/>
        <end position="358"/>
    </location>
</feature>
<dbReference type="PANTHER" id="PTHR22926">
    <property type="entry name" value="PHOSPHO-N-ACETYLMURAMOYL-PENTAPEPTIDE-TRANSFERASE"/>
    <property type="match status" value="1"/>
</dbReference>
<feature type="transmembrane region" description="Helical" evidence="8">
    <location>
        <begin position="261"/>
        <end position="279"/>
    </location>
</feature>
<evidence type="ECO:0000313" key="9">
    <source>
        <dbReference type="EMBL" id="PIU02284.1"/>
    </source>
</evidence>
<keyword evidence="4 8" id="KW-0812">Transmembrane</keyword>
<keyword evidence="3" id="KW-0808">Transferase</keyword>
<keyword evidence="7" id="KW-0479">Metal-binding</keyword>
<evidence type="ECO:0000256" key="7">
    <source>
        <dbReference type="PIRSR" id="PIRSR600715-1"/>
    </source>
</evidence>
<evidence type="ECO:0000256" key="4">
    <source>
        <dbReference type="ARBA" id="ARBA00022692"/>
    </source>
</evidence>
<feature type="transmembrane region" description="Helical" evidence="8">
    <location>
        <begin position="238"/>
        <end position="255"/>
    </location>
</feature>
<gene>
    <name evidence="9" type="ORF">COT66_01090</name>
</gene>
<dbReference type="GO" id="GO:0005886">
    <property type="term" value="C:plasma membrane"/>
    <property type="evidence" value="ECO:0007669"/>
    <property type="project" value="UniProtKB-SubCell"/>
</dbReference>
<evidence type="ECO:0000256" key="6">
    <source>
        <dbReference type="ARBA" id="ARBA00023136"/>
    </source>
</evidence>
<feature type="transmembrane region" description="Helical" evidence="8">
    <location>
        <begin position="109"/>
        <end position="129"/>
    </location>
</feature>
<name>A0A2M6XB31_9BACT</name>
<keyword evidence="6 8" id="KW-0472">Membrane</keyword>
<dbReference type="InterPro" id="IPR000715">
    <property type="entry name" value="Glycosyl_transferase_4"/>
</dbReference>
<feature type="transmembrane region" description="Helical" evidence="8">
    <location>
        <begin position="184"/>
        <end position="203"/>
    </location>
</feature>
<feature type="transmembrane region" description="Helical" evidence="8">
    <location>
        <begin position="53"/>
        <end position="75"/>
    </location>
</feature>
<comment type="caution">
    <text evidence="9">The sequence shown here is derived from an EMBL/GenBank/DDBJ whole genome shotgun (WGS) entry which is preliminary data.</text>
</comment>
<dbReference type="AlphaFoldDB" id="A0A2M6XB31"/>
<feature type="transmembrane region" description="Helical" evidence="8">
    <location>
        <begin position="155"/>
        <end position="177"/>
    </location>
</feature>
<proteinExistence type="predicted"/>
<dbReference type="GO" id="GO:0016780">
    <property type="term" value="F:phosphotransferase activity, for other substituted phosphate groups"/>
    <property type="evidence" value="ECO:0007669"/>
    <property type="project" value="InterPro"/>
</dbReference>
<dbReference type="Pfam" id="PF00953">
    <property type="entry name" value="Glycos_transf_4"/>
    <property type="match status" value="1"/>
</dbReference>
<dbReference type="GO" id="GO:0071555">
    <property type="term" value="P:cell wall organization"/>
    <property type="evidence" value="ECO:0007669"/>
    <property type="project" value="TreeGrafter"/>
</dbReference>
<dbReference type="GO" id="GO:0009103">
    <property type="term" value="P:lipopolysaccharide biosynthetic process"/>
    <property type="evidence" value="ECO:0007669"/>
    <property type="project" value="TreeGrafter"/>
</dbReference>
<comment type="cofactor">
    <cofactor evidence="7">
        <name>Mg(2+)</name>
        <dbReference type="ChEBI" id="CHEBI:18420"/>
    </cofactor>
</comment>
<sequence>MNWSLAKNLILAPLLVAAAIACLATPLIIFLYRRLGWLDDPQKTKRPKDTHTVPVPRGGGLAIFLAVAIASLIFLPLDQPLKAILAAAAVIALTGAIDDRFDLNPYLRLAIGLLAAGIVVAAGIGIAFITNPLGGLIHLDQPQIHFQLFGKIRSLWILADLFALGWIAFLMNIVNWAKGFDGQLPGIVVVAALTIALLALSFSADVTQWPVTILAAITAGAYLGFLPFNFYPQKIMPGYGGGALAGFLLAVLAILSTTKVGTAIVVLGIPFIDALYSIIRRLAQGRSPVWGDRGHLHHKILDQWHWGKRRTAIFYWLVTAGLGSLALGLHRLQKLYTMVMLAVLIGGLLLWFNFFSSWSGRSGRARRSKI</sequence>
<dbReference type="GO" id="GO:0046872">
    <property type="term" value="F:metal ion binding"/>
    <property type="evidence" value="ECO:0007669"/>
    <property type="project" value="UniProtKB-KW"/>
</dbReference>
<evidence type="ECO:0000256" key="8">
    <source>
        <dbReference type="SAM" id="Phobius"/>
    </source>
</evidence>
<feature type="transmembrane region" description="Helical" evidence="8">
    <location>
        <begin position="312"/>
        <end position="329"/>
    </location>
</feature>
<dbReference type="CDD" id="cd06853">
    <property type="entry name" value="GT_WecA_like"/>
    <property type="match status" value="1"/>
</dbReference>
<evidence type="ECO:0000256" key="5">
    <source>
        <dbReference type="ARBA" id="ARBA00022989"/>
    </source>
</evidence>
<evidence type="ECO:0000313" key="10">
    <source>
        <dbReference type="Proteomes" id="UP000231214"/>
    </source>
</evidence>
<dbReference type="PROSITE" id="PS51257">
    <property type="entry name" value="PROKAR_LIPOPROTEIN"/>
    <property type="match status" value="1"/>
</dbReference>
<feature type="binding site" evidence="7">
    <location>
        <position position="175"/>
    </location>
    <ligand>
        <name>Mg(2+)</name>
        <dbReference type="ChEBI" id="CHEBI:18420"/>
    </ligand>
</feature>
<reference evidence="10" key="1">
    <citation type="submission" date="2017-09" db="EMBL/GenBank/DDBJ databases">
        <title>Depth-based differentiation of microbial function through sediment-hosted aquifers and enrichment of novel symbionts in the deep terrestrial subsurface.</title>
        <authorList>
            <person name="Probst A.J."/>
            <person name="Ladd B."/>
            <person name="Jarett J.K."/>
            <person name="Geller-Mcgrath D.E."/>
            <person name="Sieber C.M.K."/>
            <person name="Emerson J.B."/>
            <person name="Anantharaman K."/>
            <person name="Thomas B.C."/>
            <person name="Malmstrom R."/>
            <person name="Stieglmeier M."/>
            <person name="Klingl A."/>
            <person name="Woyke T."/>
            <person name="Ryan C.M."/>
            <person name="Banfield J.F."/>
        </authorList>
    </citation>
    <scope>NUCLEOTIDE SEQUENCE [LARGE SCALE GENOMIC DNA]</scope>
</reference>
<organism evidence="9 10">
    <name type="scientific">Candidatus Shapirobacteria bacterium CG09_land_8_20_14_0_10_49_15</name>
    <dbReference type="NCBI Taxonomy" id="1974482"/>
    <lineage>
        <taxon>Bacteria</taxon>
        <taxon>Candidatus Shapironibacteriota</taxon>
    </lineage>
</organism>
<evidence type="ECO:0000256" key="1">
    <source>
        <dbReference type="ARBA" id="ARBA00004651"/>
    </source>
</evidence>
<evidence type="ECO:0000256" key="2">
    <source>
        <dbReference type="ARBA" id="ARBA00022475"/>
    </source>
</evidence>